<dbReference type="EMBL" id="JBHSIS010000002">
    <property type="protein sequence ID" value="MFC4852520.1"/>
    <property type="molecule type" value="Genomic_DNA"/>
</dbReference>
<protein>
    <recommendedName>
        <fullName evidence="5">DUF4878 domain-containing protein</fullName>
    </recommendedName>
</protein>
<name>A0ABV9RVX5_9PSEU</name>
<keyword evidence="4" id="KW-1185">Reference proteome</keyword>
<keyword evidence="2" id="KW-0472">Membrane</keyword>
<organism evidence="3 4">
    <name type="scientific">Actinophytocola glycyrrhizae</name>
    <dbReference type="NCBI Taxonomy" id="2044873"/>
    <lineage>
        <taxon>Bacteria</taxon>
        <taxon>Bacillati</taxon>
        <taxon>Actinomycetota</taxon>
        <taxon>Actinomycetes</taxon>
        <taxon>Pseudonocardiales</taxon>
        <taxon>Pseudonocardiaceae</taxon>
    </lineage>
</organism>
<feature type="region of interest" description="Disordered" evidence="1">
    <location>
        <begin position="60"/>
        <end position="112"/>
    </location>
</feature>
<dbReference type="RefSeq" id="WP_378054303.1">
    <property type="nucleotide sequence ID" value="NZ_JBHSIS010000002.1"/>
</dbReference>
<gene>
    <name evidence="3" type="ORF">ACFPCV_03320</name>
</gene>
<dbReference type="Proteomes" id="UP001595859">
    <property type="component" value="Unassembled WGS sequence"/>
</dbReference>
<reference evidence="4" key="1">
    <citation type="journal article" date="2019" name="Int. J. Syst. Evol. Microbiol.">
        <title>The Global Catalogue of Microorganisms (GCM) 10K type strain sequencing project: providing services to taxonomists for standard genome sequencing and annotation.</title>
        <authorList>
            <consortium name="The Broad Institute Genomics Platform"/>
            <consortium name="The Broad Institute Genome Sequencing Center for Infectious Disease"/>
            <person name="Wu L."/>
            <person name="Ma J."/>
        </authorList>
    </citation>
    <scope>NUCLEOTIDE SEQUENCE [LARGE SCALE GENOMIC DNA]</scope>
    <source>
        <strain evidence="4">ZS-22-S1</strain>
    </source>
</reference>
<proteinExistence type="predicted"/>
<feature type="compositionally biased region" description="Basic and acidic residues" evidence="1">
    <location>
        <begin position="1"/>
        <end position="18"/>
    </location>
</feature>
<evidence type="ECO:0000313" key="4">
    <source>
        <dbReference type="Proteomes" id="UP001595859"/>
    </source>
</evidence>
<accession>A0ABV9RVX5</accession>
<evidence type="ECO:0000256" key="1">
    <source>
        <dbReference type="SAM" id="MobiDB-lite"/>
    </source>
</evidence>
<feature type="transmembrane region" description="Helical" evidence="2">
    <location>
        <begin position="37"/>
        <end position="57"/>
    </location>
</feature>
<feature type="region of interest" description="Disordered" evidence="1">
    <location>
        <begin position="1"/>
        <end position="35"/>
    </location>
</feature>
<feature type="compositionally biased region" description="Low complexity" evidence="1">
    <location>
        <begin position="23"/>
        <end position="35"/>
    </location>
</feature>
<keyword evidence="2" id="KW-1133">Transmembrane helix</keyword>
<evidence type="ECO:0000256" key="2">
    <source>
        <dbReference type="SAM" id="Phobius"/>
    </source>
</evidence>
<evidence type="ECO:0000313" key="3">
    <source>
        <dbReference type="EMBL" id="MFC4852520.1"/>
    </source>
</evidence>
<evidence type="ECO:0008006" key="5">
    <source>
        <dbReference type="Google" id="ProtNLM"/>
    </source>
</evidence>
<sequence>MSRSDDDAQPSEAEKTEAETTEESGTTGQTGRPNKGVIAGVAAVVVLVVAGVVVYLLTSGDDTTDDATQGGDVPSITGSPAPTTPDPSEPGGSVAPPATATGAATGAPEDTDEAATLAEQAAEAISGTDVVALNELACDQSNPATEETFPADAKARVVGEPKITGDTATVDLELTIGDSEPAVVPMPLTKQDGRWCIPS</sequence>
<keyword evidence="2" id="KW-0812">Transmembrane</keyword>
<feature type="compositionally biased region" description="Low complexity" evidence="1">
    <location>
        <begin position="95"/>
        <end position="112"/>
    </location>
</feature>
<comment type="caution">
    <text evidence="3">The sequence shown here is derived from an EMBL/GenBank/DDBJ whole genome shotgun (WGS) entry which is preliminary data.</text>
</comment>